<evidence type="ECO:0000313" key="1">
    <source>
        <dbReference type="EMBL" id="KCW72552.1"/>
    </source>
</evidence>
<protein>
    <submittedName>
        <fullName evidence="1">Uncharacterized protein</fullName>
    </submittedName>
</protein>
<dbReference type="AlphaFoldDB" id="A0A059C2G4"/>
<reference evidence="1" key="1">
    <citation type="submission" date="2013-07" db="EMBL/GenBank/DDBJ databases">
        <title>The genome of Eucalyptus grandis.</title>
        <authorList>
            <person name="Schmutz J."/>
            <person name="Hayes R."/>
            <person name="Myburg A."/>
            <person name="Tuskan G."/>
            <person name="Grattapaglia D."/>
            <person name="Rokhsar D.S."/>
        </authorList>
    </citation>
    <scope>NUCLEOTIDE SEQUENCE</scope>
    <source>
        <tissue evidence="1">Leaf extractions</tissue>
    </source>
</reference>
<name>A0A059C2G4_EUCGR</name>
<accession>A0A059C2G4</accession>
<dbReference type="InParanoid" id="A0A059C2G4"/>
<dbReference type="EMBL" id="KK198757">
    <property type="protein sequence ID" value="KCW72552.1"/>
    <property type="molecule type" value="Genomic_DNA"/>
</dbReference>
<sequence length="89" mass="9634">MATRYTPKKLKLPLDCMPKGGTQVKNREVESQKALSPSWQPPAKDFLKINVDGSKTEDSPEGVVVVGVVQDCGCEACQHGDAKLPVKPK</sequence>
<proteinExistence type="predicted"/>
<dbReference type="Gramene" id="KCW72552">
    <property type="protein sequence ID" value="KCW72552"/>
    <property type="gene ID" value="EUGRSUZ_E01021"/>
</dbReference>
<organism evidence="1">
    <name type="scientific">Eucalyptus grandis</name>
    <name type="common">Flooded gum</name>
    <dbReference type="NCBI Taxonomy" id="71139"/>
    <lineage>
        <taxon>Eukaryota</taxon>
        <taxon>Viridiplantae</taxon>
        <taxon>Streptophyta</taxon>
        <taxon>Embryophyta</taxon>
        <taxon>Tracheophyta</taxon>
        <taxon>Spermatophyta</taxon>
        <taxon>Magnoliopsida</taxon>
        <taxon>eudicotyledons</taxon>
        <taxon>Gunneridae</taxon>
        <taxon>Pentapetalae</taxon>
        <taxon>rosids</taxon>
        <taxon>malvids</taxon>
        <taxon>Myrtales</taxon>
        <taxon>Myrtaceae</taxon>
        <taxon>Myrtoideae</taxon>
        <taxon>Eucalypteae</taxon>
        <taxon>Eucalyptus</taxon>
    </lineage>
</organism>
<gene>
    <name evidence="1" type="ORF">EUGRSUZ_E01021</name>
</gene>